<dbReference type="GO" id="GO:0008270">
    <property type="term" value="F:zinc ion binding"/>
    <property type="evidence" value="ECO:0007669"/>
    <property type="project" value="InterPro"/>
</dbReference>
<dbReference type="GO" id="GO:0003676">
    <property type="term" value="F:nucleic acid binding"/>
    <property type="evidence" value="ECO:0007669"/>
    <property type="project" value="InterPro"/>
</dbReference>
<keyword evidence="3" id="KW-1185">Reference proteome</keyword>
<sequence length="232" mass="25871">MTKGQAEILQMAQYCESRYKEELEKNEKSVKELKKKVLLQQAYPQRDTTPQPRGGPPRGRGRGRGRGASAPPQDRQLNINQCAYCKQDGHWRDTCPLLEGRQSMSLNRGNAAGTARGRGREQFKECDKDTTAEDTGGKIVFFCLFNINSDVVNIDIGLFKGVGVSVTVDPGALAVGGEYEAIKAAIIAGDFVIDRVTVDDRGKWFNVKGDAGFLDIELLYLDYLDNKRLWHR</sequence>
<dbReference type="Proteomes" id="UP001066276">
    <property type="component" value="Chromosome 3_1"/>
</dbReference>
<organism evidence="2 3">
    <name type="scientific">Pleurodeles waltl</name>
    <name type="common">Iberian ribbed newt</name>
    <dbReference type="NCBI Taxonomy" id="8319"/>
    <lineage>
        <taxon>Eukaryota</taxon>
        <taxon>Metazoa</taxon>
        <taxon>Chordata</taxon>
        <taxon>Craniata</taxon>
        <taxon>Vertebrata</taxon>
        <taxon>Euteleostomi</taxon>
        <taxon>Amphibia</taxon>
        <taxon>Batrachia</taxon>
        <taxon>Caudata</taxon>
        <taxon>Salamandroidea</taxon>
        <taxon>Salamandridae</taxon>
        <taxon>Pleurodelinae</taxon>
        <taxon>Pleurodeles</taxon>
    </lineage>
</organism>
<dbReference type="SUPFAM" id="SSF57756">
    <property type="entry name" value="Retrovirus zinc finger-like domains"/>
    <property type="match status" value="1"/>
</dbReference>
<gene>
    <name evidence="2" type="ORF">NDU88_004634</name>
</gene>
<evidence type="ECO:0000313" key="3">
    <source>
        <dbReference type="Proteomes" id="UP001066276"/>
    </source>
</evidence>
<dbReference type="InterPro" id="IPR036875">
    <property type="entry name" value="Znf_CCHC_sf"/>
</dbReference>
<comment type="caution">
    <text evidence="2">The sequence shown here is derived from an EMBL/GenBank/DDBJ whole genome shotgun (WGS) entry which is preliminary data.</text>
</comment>
<proteinExistence type="predicted"/>
<name>A0AAV7UH06_PLEWA</name>
<feature type="compositionally biased region" description="Polar residues" evidence="1">
    <location>
        <begin position="42"/>
        <end position="51"/>
    </location>
</feature>
<dbReference type="AlphaFoldDB" id="A0AAV7UH06"/>
<evidence type="ECO:0000313" key="2">
    <source>
        <dbReference type="EMBL" id="KAJ1187866.1"/>
    </source>
</evidence>
<evidence type="ECO:0008006" key="4">
    <source>
        <dbReference type="Google" id="ProtNLM"/>
    </source>
</evidence>
<dbReference type="EMBL" id="JANPWB010000005">
    <property type="protein sequence ID" value="KAJ1187866.1"/>
    <property type="molecule type" value="Genomic_DNA"/>
</dbReference>
<reference evidence="2" key="1">
    <citation type="journal article" date="2022" name="bioRxiv">
        <title>Sequencing and chromosome-scale assembly of the giantPleurodeles waltlgenome.</title>
        <authorList>
            <person name="Brown T."/>
            <person name="Elewa A."/>
            <person name="Iarovenko S."/>
            <person name="Subramanian E."/>
            <person name="Araus A.J."/>
            <person name="Petzold A."/>
            <person name="Susuki M."/>
            <person name="Suzuki K.-i.T."/>
            <person name="Hayashi T."/>
            <person name="Toyoda A."/>
            <person name="Oliveira C."/>
            <person name="Osipova E."/>
            <person name="Leigh N.D."/>
            <person name="Simon A."/>
            <person name="Yun M.H."/>
        </authorList>
    </citation>
    <scope>NUCLEOTIDE SEQUENCE</scope>
    <source>
        <strain evidence="2">20211129_DDA</strain>
        <tissue evidence="2">Liver</tissue>
    </source>
</reference>
<protein>
    <recommendedName>
        <fullName evidence="4">CCHC-type domain-containing protein</fullName>
    </recommendedName>
</protein>
<accession>A0AAV7UH06</accession>
<feature type="region of interest" description="Disordered" evidence="1">
    <location>
        <begin position="34"/>
        <end position="74"/>
    </location>
</feature>
<evidence type="ECO:0000256" key="1">
    <source>
        <dbReference type="SAM" id="MobiDB-lite"/>
    </source>
</evidence>
<dbReference type="Gene3D" id="4.10.60.10">
    <property type="entry name" value="Zinc finger, CCHC-type"/>
    <property type="match status" value="1"/>
</dbReference>
<feature type="region of interest" description="Disordered" evidence="1">
    <location>
        <begin position="107"/>
        <end position="126"/>
    </location>
</feature>